<sequence>MTAAVELSLWGVSFDSCSVPGEKRQACGSWSTSERECLDMGCCYRSPFGVPNAPWCYQKASEMETNNWFLPSSSEEDSSEEMDPDRDTAVDLGSILDWMMGNTDDKPSGNEDTEDPPASPHHSPHHRSPDDDHTQHGAPDRHGLMPPNLHRDPSNPNCDNPLHRGDSGNPSPRYPAPETPHHAPNNPPHHAPETSHHAPNNPPHHAPETSHHAPNNPPHHAPETSHHAPNNPPHHAPESPHHDTKDESHPQPASGRQPLPRNHAPPAKTRPPHHKEPKQKTPLDCHHDIMCALVPMELGEDVINAYPEDPKVAAIYRDLAWSIPVLFVVMLILCTCLCSCNCCGLTKPPPDYVEQLESDVTGDEKGPPATFAVEAEVEGNEKIPPVVYVEAGDYEDPWSARVDAVMSPAQLKQLMANIQQENIIKG</sequence>
<dbReference type="CDD" id="cd00111">
    <property type="entry name" value="Trefoil"/>
    <property type="match status" value="1"/>
</dbReference>
<feature type="disulfide bond" evidence="2">
    <location>
        <begin position="27"/>
        <end position="42"/>
    </location>
</feature>
<dbReference type="SMART" id="SM00018">
    <property type="entry name" value="PD"/>
    <property type="match status" value="1"/>
</dbReference>
<feature type="region of interest" description="Disordered" evidence="3">
    <location>
        <begin position="98"/>
        <end position="283"/>
    </location>
</feature>
<dbReference type="RefSeq" id="XP_019617915.1">
    <property type="nucleotide sequence ID" value="XM_019762356.1"/>
</dbReference>
<name>A0A6P4XMQ7_BRABE</name>
<dbReference type="InterPro" id="IPR017957">
    <property type="entry name" value="P_trefoil_CS"/>
</dbReference>
<proteinExistence type="predicted"/>
<dbReference type="InterPro" id="IPR044913">
    <property type="entry name" value="P_trefoil_dom_sf"/>
</dbReference>
<gene>
    <name evidence="6" type="primary">LOC109465211</name>
</gene>
<evidence type="ECO:0000313" key="6">
    <source>
        <dbReference type="RefSeq" id="XP_019617915.1"/>
    </source>
</evidence>
<feature type="compositionally biased region" description="Basic and acidic residues" evidence="3">
    <location>
        <begin position="235"/>
        <end position="249"/>
    </location>
</feature>
<evidence type="ECO:0000313" key="5">
    <source>
        <dbReference type="Proteomes" id="UP000515135"/>
    </source>
</evidence>
<dbReference type="KEGG" id="bbel:109465211"/>
<dbReference type="Proteomes" id="UP000515135">
    <property type="component" value="Unplaced"/>
</dbReference>
<comment type="caution">
    <text evidence="2">Lacks conserved residue(s) required for the propagation of feature annotation.</text>
</comment>
<dbReference type="SUPFAM" id="SSF57492">
    <property type="entry name" value="Trefoil"/>
    <property type="match status" value="1"/>
</dbReference>
<organism evidence="5 6">
    <name type="scientific">Branchiostoma belcheri</name>
    <name type="common">Amphioxus</name>
    <dbReference type="NCBI Taxonomy" id="7741"/>
    <lineage>
        <taxon>Eukaryota</taxon>
        <taxon>Metazoa</taxon>
        <taxon>Chordata</taxon>
        <taxon>Cephalochordata</taxon>
        <taxon>Leptocardii</taxon>
        <taxon>Amphioxiformes</taxon>
        <taxon>Branchiostomatidae</taxon>
        <taxon>Branchiostoma</taxon>
    </lineage>
</organism>
<evidence type="ECO:0000256" key="2">
    <source>
        <dbReference type="PROSITE-ProRule" id="PRU00779"/>
    </source>
</evidence>
<evidence type="ECO:0000259" key="4">
    <source>
        <dbReference type="PROSITE" id="PS51448"/>
    </source>
</evidence>
<evidence type="ECO:0000256" key="1">
    <source>
        <dbReference type="ARBA" id="ARBA00023157"/>
    </source>
</evidence>
<dbReference type="PROSITE" id="PS51448">
    <property type="entry name" value="P_TREFOIL_2"/>
    <property type="match status" value="1"/>
</dbReference>
<dbReference type="Gene3D" id="4.10.110.10">
    <property type="entry name" value="Spasmolytic Protein, domain 1"/>
    <property type="match status" value="1"/>
</dbReference>
<dbReference type="PROSITE" id="PS00025">
    <property type="entry name" value="P_TREFOIL_1"/>
    <property type="match status" value="1"/>
</dbReference>
<dbReference type="OrthoDB" id="10478861at2759"/>
<accession>A0A6P4XMQ7</accession>
<dbReference type="Pfam" id="PF00088">
    <property type="entry name" value="Trefoil"/>
    <property type="match status" value="1"/>
</dbReference>
<keyword evidence="1 2" id="KW-1015">Disulfide bond</keyword>
<keyword evidence="5" id="KW-1185">Reference proteome</keyword>
<feature type="compositionally biased region" description="Basic and acidic residues" evidence="3">
    <location>
        <begin position="127"/>
        <end position="153"/>
    </location>
</feature>
<evidence type="ECO:0000256" key="3">
    <source>
        <dbReference type="SAM" id="MobiDB-lite"/>
    </source>
</evidence>
<dbReference type="AlphaFoldDB" id="A0A6P4XMQ7"/>
<dbReference type="GeneID" id="109465211"/>
<protein>
    <submittedName>
        <fullName evidence="6">Pollen-specific leucine-rich repeat extensin-like protein 1</fullName>
    </submittedName>
</protein>
<dbReference type="InterPro" id="IPR000519">
    <property type="entry name" value="P_trefoil_dom"/>
</dbReference>
<feature type="domain" description="P-type" evidence="4">
    <location>
        <begin position="15"/>
        <end position="60"/>
    </location>
</feature>
<reference evidence="6" key="1">
    <citation type="submission" date="2025-08" db="UniProtKB">
        <authorList>
            <consortium name="RefSeq"/>
        </authorList>
    </citation>
    <scope>IDENTIFICATION</scope>
    <source>
        <tissue evidence="6">Gonad</tissue>
    </source>
</reference>
<feature type="disulfide bond" evidence="2">
    <location>
        <begin position="17"/>
        <end position="43"/>
    </location>
</feature>